<evidence type="ECO:0000256" key="3">
    <source>
        <dbReference type="SAM" id="Phobius"/>
    </source>
</evidence>
<keyword evidence="3" id="KW-0812">Transmembrane</keyword>
<dbReference type="SUPFAM" id="SSF56436">
    <property type="entry name" value="C-type lectin-like"/>
    <property type="match status" value="1"/>
</dbReference>
<dbReference type="Pfam" id="PF00059">
    <property type="entry name" value="Lectin_C"/>
    <property type="match status" value="1"/>
</dbReference>
<evidence type="ECO:0000256" key="2">
    <source>
        <dbReference type="ARBA" id="ARBA00023157"/>
    </source>
</evidence>
<dbReference type="InterPro" id="IPR018378">
    <property type="entry name" value="C-type_lectin_CS"/>
</dbReference>
<dbReference type="SMART" id="SM00034">
    <property type="entry name" value="CLECT"/>
    <property type="match status" value="1"/>
</dbReference>
<dbReference type="Proteomes" id="UP000694397">
    <property type="component" value="Chromosome 15"/>
</dbReference>
<dbReference type="PANTHER" id="PTHR22803">
    <property type="entry name" value="MANNOSE, PHOSPHOLIPASE, LECTIN RECEPTOR RELATED"/>
    <property type="match status" value="1"/>
</dbReference>
<accession>A0A8C9V9T3</accession>
<dbReference type="GeneTree" id="ENSGT01030000234575"/>
<proteinExistence type="predicted"/>
<organism evidence="5 6">
    <name type="scientific">Scleropages formosus</name>
    <name type="common">Asian bonytongue</name>
    <name type="synonym">Osteoglossum formosum</name>
    <dbReference type="NCBI Taxonomy" id="113540"/>
    <lineage>
        <taxon>Eukaryota</taxon>
        <taxon>Metazoa</taxon>
        <taxon>Chordata</taxon>
        <taxon>Craniata</taxon>
        <taxon>Vertebrata</taxon>
        <taxon>Euteleostomi</taxon>
        <taxon>Actinopterygii</taxon>
        <taxon>Neopterygii</taxon>
        <taxon>Teleostei</taxon>
        <taxon>Osteoglossocephala</taxon>
        <taxon>Osteoglossomorpha</taxon>
        <taxon>Osteoglossiformes</taxon>
        <taxon>Osteoglossidae</taxon>
        <taxon>Scleropages</taxon>
    </lineage>
</organism>
<name>A0A8C9V9T3_SCLFO</name>
<keyword evidence="2" id="KW-1015">Disulfide bond</keyword>
<dbReference type="CDD" id="cd03590">
    <property type="entry name" value="CLECT_DC-SIGN_like"/>
    <property type="match status" value="1"/>
</dbReference>
<keyword evidence="1" id="KW-0430">Lectin</keyword>
<dbReference type="PROSITE" id="PS50041">
    <property type="entry name" value="C_TYPE_LECTIN_2"/>
    <property type="match status" value="1"/>
</dbReference>
<reference evidence="5 6" key="1">
    <citation type="submission" date="2019-04" db="EMBL/GenBank/DDBJ databases">
        <authorList>
            <consortium name="Wellcome Sanger Institute Data Sharing"/>
        </authorList>
    </citation>
    <scope>NUCLEOTIDE SEQUENCE [LARGE SCALE GENOMIC DNA]</scope>
</reference>
<sequence length="221" mass="25248">MFLTGNELFSTVSAGIPQSSVLGPLLFFIDTVSLGFIIASVSSTTAKQITYSFASSFLSVSRYCMYLLSLRRKFSIYNFTFLRCIFLCEMCPVGWRLFSSRCYFFSASEGTRRKSWPDARADCVDRGADLVEVESKEKDPHVWHLTGFWMGLRDIHTEGVWKWLNGTELTVGYWMDGEPNDQYSTEDCAATYLKPNPLKSWNDAPCSTKLYWICEKGQKKP</sequence>
<dbReference type="AlphaFoldDB" id="A0A8C9V9T3"/>
<dbReference type="OrthoDB" id="2142683at2759"/>
<dbReference type="Gene3D" id="3.10.100.10">
    <property type="entry name" value="Mannose-Binding Protein A, subunit A"/>
    <property type="match status" value="1"/>
</dbReference>
<dbReference type="GO" id="GO:0030246">
    <property type="term" value="F:carbohydrate binding"/>
    <property type="evidence" value="ECO:0007669"/>
    <property type="project" value="UniProtKB-KW"/>
</dbReference>
<evidence type="ECO:0000256" key="1">
    <source>
        <dbReference type="ARBA" id="ARBA00022734"/>
    </source>
</evidence>
<keyword evidence="3" id="KW-0472">Membrane</keyword>
<dbReference type="InterPro" id="IPR016186">
    <property type="entry name" value="C-type_lectin-like/link_sf"/>
</dbReference>
<feature type="transmembrane region" description="Helical" evidence="3">
    <location>
        <begin position="21"/>
        <end position="43"/>
    </location>
</feature>
<keyword evidence="6" id="KW-1185">Reference proteome</keyword>
<dbReference type="InterPro" id="IPR050111">
    <property type="entry name" value="C-type_lectin/snaclec_domain"/>
</dbReference>
<dbReference type="InterPro" id="IPR033989">
    <property type="entry name" value="CD209-like_CTLD"/>
</dbReference>
<evidence type="ECO:0000313" key="5">
    <source>
        <dbReference type="Ensembl" id="ENSSFOP00015039077.1"/>
    </source>
</evidence>
<dbReference type="InterPro" id="IPR001304">
    <property type="entry name" value="C-type_lectin-like"/>
</dbReference>
<feature type="domain" description="C-type lectin" evidence="4">
    <location>
        <begin position="98"/>
        <end position="215"/>
    </location>
</feature>
<reference evidence="5" key="3">
    <citation type="submission" date="2025-09" db="UniProtKB">
        <authorList>
            <consortium name="Ensembl"/>
        </authorList>
    </citation>
    <scope>IDENTIFICATION</scope>
</reference>
<dbReference type="PROSITE" id="PS00615">
    <property type="entry name" value="C_TYPE_LECTIN_1"/>
    <property type="match status" value="1"/>
</dbReference>
<evidence type="ECO:0000313" key="6">
    <source>
        <dbReference type="Proteomes" id="UP000694397"/>
    </source>
</evidence>
<protein>
    <recommendedName>
        <fullName evidence="4">C-type lectin domain-containing protein</fullName>
    </recommendedName>
</protein>
<dbReference type="InterPro" id="IPR016187">
    <property type="entry name" value="CTDL_fold"/>
</dbReference>
<feature type="transmembrane region" description="Helical" evidence="3">
    <location>
        <begin position="80"/>
        <end position="98"/>
    </location>
</feature>
<keyword evidence="3" id="KW-1133">Transmembrane helix</keyword>
<dbReference type="Ensembl" id="ENSSFOT00015066115.1">
    <property type="protein sequence ID" value="ENSSFOP00015039077.1"/>
    <property type="gene ID" value="ENSSFOG00015024647.1"/>
</dbReference>
<reference evidence="5" key="2">
    <citation type="submission" date="2025-08" db="UniProtKB">
        <authorList>
            <consortium name="Ensembl"/>
        </authorList>
    </citation>
    <scope>IDENTIFICATION</scope>
</reference>
<evidence type="ECO:0000259" key="4">
    <source>
        <dbReference type="PROSITE" id="PS50041"/>
    </source>
</evidence>